<feature type="region of interest" description="Disordered" evidence="1">
    <location>
        <begin position="181"/>
        <end position="226"/>
    </location>
</feature>
<organism evidence="2 3">
    <name type="scientific">Liparis tanakae</name>
    <name type="common">Tanaka's snailfish</name>
    <dbReference type="NCBI Taxonomy" id="230148"/>
    <lineage>
        <taxon>Eukaryota</taxon>
        <taxon>Metazoa</taxon>
        <taxon>Chordata</taxon>
        <taxon>Craniata</taxon>
        <taxon>Vertebrata</taxon>
        <taxon>Euteleostomi</taxon>
        <taxon>Actinopterygii</taxon>
        <taxon>Neopterygii</taxon>
        <taxon>Teleostei</taxon>
        <taxon>Neoteleostei</taxon>
        <taxon>Acanthomorphata</taxon>
        <taxon>Eupercaria</taxon>
        <taxon>Perciformes</taxon>
        <taxon>Cottioidei</taxon>
        <taxon>Cottales</taxon>
        <taxon>Liparidae</taxon>
        <taxon>Liparis</taxon>
    </lineage>
</organism>
<keyword evidence="3" id="KW-1185">Reference proteome</keyword>
<reference evidence="2 3" key="1">
    <citation type="submission" date="2019-03" db="EMBL/GenBank/DDBJ databases">
        <title>First draft genome of Liparis tanakae, snailfish: a comprehensive survey of snailfish specific genes.</title>
        <authorList>
            <person name="Kim W."/>
            <person name="Song I."/>
            <person name="Jeong J.-H."/>
            <person name="Kim D."/>
            <person name="Kim S."/>
            <person name="Ryu S."/>
            <person name="Song J.Y."/>
            <person name="Lee S.K."/>
        </authorList>
    </citation>
    <scope>NUCLEOTIDE SEQUENCE [LARGE SCALE GENOMIC DNA]</scope>
    <source>
        <tissue evidence="2">Muscle</tissue>
    </source>
</reference>
<evidence type="ECO:0000256" key="1">
    <source>
        <dbReference type="SAM" id="MobiDB-lite"/>
    </source>
</evidence>
<name>A0A4Z2EW04_9TELE</name>
<sequence>MGNRLPQLRHLKSFSSAPARRTDLNGRQVLLLRRRRLVDEAQPVGVPRVTGVQDVEHVSFAAADLQTQRQSLNASSGRKALTETTIDPHADPLVYMQTLWSTCRPSGPHADPFRIQTMPRVSDLSSSSTGSFFSPANGPNFSPFRAETRRQNRQRYQRFTQNHGNRERNNWSYVAHDVTAAPGPRLPARARGPGAADTHLRDTRSRNTTTQQHNNTTTHLLHPPRRVQTDSILDLRRLQGESVRHVHAQHGHPAGGSGPGTSRGARDVSRAARRLFGRLGGSSGGSAALPVKRRRAQLALLRLQEDSGAL</sequence>
<dbReference type="Proteomes" id="UP000314294">
    <property type="component" value="Unassembled WGS sequence"/>
</dbReference>
<feature type="region of interest" description="Disordered" evidence="1">
    <location>
        <begin position="245"/>
        <end position="267"/>
    </location>
</feature>
<dbReference type="AlphaFoldDB" id="A0A4Z2EW04"/>
<protein>
    <submittedName>
        <fullName evidence="2">Uncharacterized protein</fullName>
    </submittedName>
</protein>
<evidence type="ECO:0000313" key="2">
    <source>
        <dbReference type="EMBL" id="TNN32973.1"/>
    </source>
</evidence>
<feature type="compositionally biased region" description="Low complexity" evidence="1">
    <location>
        <begin position="207"/>
        <end position="221"/>
    </location>
</feature>
<feature type="compositionally biased region" description="Low complexity" evidence="1">
    <location>
        <begin position="181"/>
        <end position="196"/>
    </location>
</feature>
<dbReference type="EMBL" id="SRLO01002407">
    <property type="protein sequence ID" value="TNN32973.1"/>
    <property type="molecule type" value="Genomic_DNA"/>
</dbReference>
<proteinExistence type="predicted"/>
<gene>
    <name evidence="2" type="ORF">EYF80_056865</name>
</gene>
<comment type="caution">
    <text evidence="2">The sequence shown here is derived from an EMBL/GenBank/DDBJ whole genome shotgun (WGS) entry which is preliminary data.</text>
</comment>
<evidence type="ECO:0000313" key="3">
    <source>
        <dbReference type="Proteomes" id="UP000314294"/>
    </source>
</evidence>
<accession>A0A4Z2EW04</accession>